<dbReference type="Pfam" id="PF06945">
    <property type="entry name" value="DUF1289"/>
    <property type="match status" value="1"/>
</dbReference>
<sequence length="43" mass="4730">MCLGCGRTLPEIGKWVSMGEAGREKVMADLPARIARLEELGKR</sequence>
<accession>A0A328JZ95</accession>
<gene>
    <name evidence="1" type="ORF">HY3_15285</name>
</gene>
<dbReference type="InterPro" id="IPR010710">
    <property type="entry name" value="DUF1289"/>
</dbReference>
<dbReference type="Proteomes" id="UP000249123">
    <property type="component" value="Unassembled WGS sequence"/>
</dbReference>
<dbReference type="EMBL" id="AWFB01000035">
    <property type="protein sequence ID" value="RAN32221.1"/>
    <property type="molecule type" value="Genomic_DNA"/>
</dbReference>
<evidence type="ECO:0000313" key="1">
    <source>
        <dbReference type="EMBL" id="RAN32221.1"/>
    </source>
</evidence>
<evidence type="ECO:0000313" key="2">
    <source>
        <dbReference type="Proteomes" id="UP000249123"/>
    </source>
</evidence>
<protein>
    <submittedName>
        <fullName evidence="1">Uncharacterized protein</fullName>
    </submittedName>
</protein>
<reference evidence="1 2" key="1">
    <citation type="submission" date="2013-04" db="EMBL/GenBank/DDBJ databases">
        <title>Hyphomonas sp. T24B3 Genome Sequencing.</title>
        <authorList>
            <person name="Lai Q."/>
            <person name="Shao Z."/>
        </authorList>
    </citation>
    <scope>NUCLEOTIDE SEQUENCE [LARGE SCALE GENOMIC DNA]</scope>
    <source>
        <strain evidence="1 2">T24B3</strain>
    </source>
</reference>
<organism evidence="1 2">
    <name type="scientific">Hyphomonas pacifica</name>
    <dbReference type="NCBI Taxonomy" id="1280941"/>
    <lineage>
        <taxon>Bacteria</taxon>
        <taxon>Pseudomonadati</taxon>
        <taxon>Pseudomonadota</taxon>
        <taxon>Alphaproteobacteria</taxon>
        <taxon>Hyphomonadales</taxon>
        <taxon>Hyphomonadaceae</taxon>
        <taxon>Hyphomonas</taxon>
    </lineage>
</organism>
<name>A0A062TV87_9PROT</name>
<comment type="caution">
    <text evidence="1">The sequence shown here is derived from an EMBL/GenBank/DDBJ whole genome shotgun (WGS) entry which is preliminary data.</text>
</comment>
<proteinExistence type="predicted"/>
<dbReference type="STRING" id="1280941.HY2_15565"/>
<dbReference type="AlphaFoldDB" id="A0A062TV87"/>
<accession>A0A062TV87</accession>
<keyword evidence="2" id="KW-1185">Reference proteome</keyword>